<accession>A0A5N6ME21</accession>
<reference evidence="1 2" key="1">
    <citation type="submission" date="2019-05" db="EMBL/GenBank/DDBJ databases">
        <title>Mikania micrantha, genome provides insights into the molecular mechanism of rapid growth.</title>
        <authorList>
            <person name="Liu B."/>
        </authorList>
    </citation>
    <scope>NUCLEOTIDE SEQUENCE [LARGE SCALE GENOMIC DNA]</scope>
    <source>
        <strain evidence="1">NLD-2019</strain>
        <tissue evidence="1">Leaf</tissue>
    </source>
</reference>
<sequence>MVLGYFVAKCSWILSLNPSLNDPENQIEVDQRTKRDTRFMTEPGVLIGEWKKFAIMKELGDDLPDIGIGDRKSDHDFMSVCKVDASC</sequence>
<name>A0A5N6ME21_9ASTR</name>
<evidence type="ECO:0000313" key="1">
    <source>
        <dbReference type="EMBL" id="KAD3337988.1"/>
    </source>
</evidence>
<keyword evidence="2" id="KW-1185">Reference proteome</keyword>
<evidence type="ECO:0000313" key="2">
    <source>
        <dbReference type="Proteomes" id="UP000326396"/>
    </source>
</evidence>
<protein>
    <submittedName>
        <fullName evidence="1">Uncharacterized protein</fullName>
    </submittedName>
</protein>
<comment type="caution">
    <text evidence="1">The sequence shown here is derived from an EMBL/GenBank/DDBJ whole genome shotgun (WGS) entry which is preliminary data.</text>
</comment>
<proteinExistence type="predicted"/>
<dbReference type="EMBL" id="SZYD01000016">
    <property type="protein sequence ID" value="KAD3337988.1"/>
    <property type="molecule type" value="Genomic_DNA"/>
</dbReference>
<organism evidence="1 2">
    <name type="scientific">Mikania micrantha</name>
    <name type="common">bitter vine</name>
    <dbReference type="NCBI Taxonomy" id="192012"/>
    <lineage>
        <taxon>Eukaryota</taxon>
        <taxon>Viridiplantae</taxon>
        <taxon>Streptophyta</taxon>
        <taxon>Embryophyta</taxon>
        <taxon>Tracheophyta</taxon>
        <taxon>Spermatophyta</taxon>
        <taxon>Magnoliopsida</taxon>
        <taxon>eudicotyledons</taxon>
        <taxon>Gunneridae</taxon>
        <taxon>Pentapetalae</taxon>
        <taxon>asterids</taxon>
        <taxon>campanulids</taxon>
        <taxon>Asterales</taxon>
        <taxon>Asteraceae</taxon>
        <taxon>Asteroideae</taxon>
        <taxon>Heliantheae alliance</taxon>
        <taxon>Eupatorieae</taxon>
        <taxon>Mikania</taxon>
    </lineage>
</organism>
<dbReference type="AlphaFoldDB" id="A0A5N6ME21"/>
<dbReference type="Proteomes" id="UP000326396">
    <property type="component" value="Linkage Group LG6"/>
</dbReference>
<gene>
    <name evidence="1" type="ORF">E3N88_33509</name>
</gene>